<dbReference type="OrthoDB" id="2270958at2759"/>
<accession>A0A1X2H3C1</accession>
<sequence length="87" mass="9444">MSTFLIKSMVPVSAALRVSRPRAIASAHLMHTTTAQRSSTETTSAHVEHEHHQVAPLTSTTIYIPDNATTVSAQEAFSPVVNIIFDE</sequence>
<evidence type="ECO:0000313" key="1">
    <source>
        <dbReference type="EMBL" id="ORY92284.1"/>
    </source>
</evidence>
<gene>
    <name evidence="1" type="ORF">BCR43DRAFT_498102</name>
</gene>
<keyword evidence="2" id="KW-1185">Reference proteome</keyword>
<proteinExistence type="predicted"/>
<dbReference type="AlphaFoldDB" id="A0A1X2H3C1"/>
<dbReference type="EMBL" id="MCGN01000010">
    <property type="protein sequence ID" value="ORY92284.1"/>
    <property type="molecule type" value="Genomic_DNA"/>
</dbReference>
<organism evidence="1 2">
    <name type="scientific">Syncephalastrum racemosum</name>
    <name type="common">Filamentous fungus</name>
    <dbReference type="NCBI Taxonomy" id="13706"/>
    <lineage>
        <taxon>Eukaryota</taxon>
        <taxon>Fungi</taxon>
        <taxon>Fungi incertae sedis</taxon>
        <taxon>Mucoromycota</taxon>
        <taxon>Mucoromycotina</taxon>
        <taxon>Mucoromycetes</taxon>
        <taxon>Mucorales</taxon>
        <taxon>Syncephalastraceae</taxon>
        <taxon>Syncephalastrum</taxon>
    </lineage>
</organism>
<protein>
    <submittedName>
        <fullName evidence="1">Uncharacterized protein</fullName>
    </submittedName>
</protein>
<name>A0A1X2H3C1_SYNRA</name>
<evidence type="ECO:0000313" key="2">
    <source>
        <dbReference type="Proteomes" id="UP000242180"/>
    </source>
</evidence>
<reference evidence="1 2" key="1">
    <citation type="submission" date="2016-07" db="EMBL/GenBank/DDBJ databases">
        <title>Pervasive Adenine N6-methylation of Active Genes in Fungi.</title>
        <authorList>
            <consortium name="DOE Joint Genome Institute"/>
            <person name="Mondo S.J."/>
            <person name="Dannebaum R.O."/>
            <person name="Kuo R.C."/>
            <person name="Labutti K."/>
            <person name="Haridas S."/>
            <person name="Kuo A."/>
            <person name="Salamov A."/>
            <person name="Ahrendt S.R."/>
            <person name="Lipzen A."/>
            <person name="Sullivan W."/>
            <person name="Andreopoulos W.B."/>
            <person name="Clum A."/>
            <person name="Lindquist E."/>
            <person name="Daum C."/>
            <person name="Ramamoorthy G.K."/>
            <person name="Gryganskyi A."/>
            <person name="Culley D."/>
            <person name="Magnuson J.K."/>
            <person name="James T.Y."/>
            <person name="O'Malley M.A."/>
            <person name="Stajich J.E."/>
            <person name="Spatafora J.W."/>
            <person name="Visel A."/>
            <person name="Grigoriev I.V."/>
        </authorList>
    </citation>
    <scope>NUCLEOTIDE SEQUENCE [LARGE SCALE GENOMIC DNA]</scope>
    <source>
        <strain evidence="1 2">NRRL 2496</strain>
    </source>
</reference>
<dbReference type="Proteomes" id="UP000242180">
    <property type="component" value="Unassembled WGS sequence"/>
</dbReference>
<comment type="caution">
    <text evidence="1">The sequence shown here is derived from an EMBL/GenBank/DDBJ whole genome shotgun (WGS) entry which is preliminary data.</text>
</comment>
<dbReference type="InParanoid" id="A0A1X2H3C1"/>